<protein>
    <submittedName>
        <fullName evidence="1">Uncharacterized protein</fullName>
    </submittedName>
</protein>
<accession>A0AAD6N266</accession>
<dbReference type="Proteomes" id="UP001219568">
    <property type="component" value="Unassembled WGS sequence"/>
</dbReference>
<sequence>MSTTLPEAHSFGPKLRPTAAITKYYEATAWYKGIPEGTIYRSSGRQYDKLSKNGSPLYIYIY</sequence>
<dbReference type="EMBL" id="JAQJZL010000016">
    <property type="protein sequence ID" value="KAJ6023048.1"/>
    <property type="molecule type" value="Genomic_DNA"/>
</dbReference>
<dbReference type="AlphaFoldDB" id="A0AAD6N266"/>
<evidence type="ECO:0000313" key="1">
    <source>
        <dbReference type="EMBL" id="KAJ6023048.1"/>
    </source>
</evidence>
<organism evidence="1 2">
    <name type="scientific">Penicillium canescens</name>
    <dbReference type="NCBI Taxonomy" id="5083"/>
    <lineage>
        <taxon>Eukaryota</taxon>
        <taxon>Fungi</taxon>
        <taxon>Dikarya</taxon>
        <taxon>Ascomycota</taxon>
        <taxon>Pezizomycotina</taxon>
        <taxon>Eurotiomycetes</taxon>
        <taxon>Eurotiomycetidae</taxon>
        <taxon>Eurotiales</taxon>
        <taxon>Aspergillaceae</taxon>
        <taxon>Penicillium</taxon>
    </lineage>
</organism>
<keyword evidence="2" id="KW-1185">Reference proteome</keyword>
<gene>
    <name evidence="1" type="ORF">N7460_013443</name>
</gene>
<reference evidence="1" key="1">
    <citation type="journal article" date="2023" name="IMA Fungus">
        <title>Comparative genomic study of the Penicillium genus elucidates a diverse pangenome and 15 lateral gene transfer events.</title>
        <authorList>
            <person name="Petersen C."/>
            <person name="Sorensen T."/>
            <person name="Nielsen M.R."/>
            <person name="Sondergaard T.E."/>
            <person name="Sorensen J.L."/>
            <person name="Fitzpatrick D.A."/>
            <person name="Frisvad J.C."/>
            <person name="Nielsen K.L."/>
        </authorList>
    </citation>
    <scope>NUCLEOTIDE SEQUENCE</scope>
    <source>
        <strain evidence="1">IBT 15450</strain>
    </source>
</reference>
<proteinExistence type="predicted"/>
<comment type="caution">
    <text evidence="1">The sequence shown here is derived from an EMBL/GenBank/DDBJ whole genome shotgun (WGS) entry which is preliminary data.</text>
</comment>
<reference evidence="1" key="2">
    <citation type="submission" date="2023-01" db="EMBL/GenBank/DDBJ databases">
        <authorList>
            <person name="Petersen C."/>
        </authorList>
    </citation>
    <scope>NUCLEOTIDE SEQUENCE</scope>
    <source>
        <strain evidence="1">IBT 15450</strain>
    </source>
</reference>
<evidence type="ECO:0000313" key="2">
    <source>
        <dbReference type="Proteomes" id="UP001219568"/>
    </source>
</evidence>
<name>A0AAD6N266_PENCN</name>